<dbReference type="Pfam" id="PF23023">
    <property type="entry name" value="Anti-Pycsar_Apyc1"/>
    <property type="match status" value="1"/>
</dbReference>
<dbReference type="SUPFAM" id="SSF56281">
    <property type="entry name" value="Metallo-hydrolase/oxidoreductase"/>
    <property type="match status" value="1"/>
</dbReference>
<feature type="binding site" evidence="8">
    <location>
        <position position="68"/>
    </location>
    <ligand>
        <name>Zn(2+)</name>
        <dbReference type="ChEBI" id="CHEBI:29105"/>
        <label>2</label>
        <note>catalytic</note>
    </ligand>
</feature>
<keyword evidence="6 8" id="KW-0378">Hydrolase</keyword>
<dbReference type="CDD" id="cd07717">
    <property type="entry name" value="RNaseZ_ZiPD-like_MBL-fold"/>
    <property type="match status" value="1"/>
</dbReference>
<feature type="binding site" evidence="8">
    <location>
        <position position="271"/>
    </location>
    <ligand>
        <name>Zn(2+)</name>
        <dbReference type="ChEBI" id="CHEBI:29105"/>
        <label>2</label>
        <note>catalytic</note>
    </ligand>
</feature>
<dbReference type="Proteomes" id="UP000629596">
    <property type="component" value="Unassembled WGS sequence"/>
</dbReference>
<evidence type="ECO:0000256" key="4">
    <source>
        <dbReference type="ARBA" id="ARBA00022723"/>
    </source>
</evidence>
<dbReference type="GO" id="GO:0008270">
    <property type="term" value="F:zinc ion binding"/>
    <property type="evidence" value="ECO:0007669"/>
    <property type="project" value="UniProtKB-UniRule"/>
</dbReference>
<keyword evidence="2 8" id="KW-0819">tRNA processing</keyword>
<dbReference type="EMBL" id="JACRTI010000052">
    <property type="protein sequence ID" value="MBC8603279.1"/>
    <property type="molecule type" value="Genomic_DNA"/>
</dbReference>
<dbReference type="InterPro" id="IPR013471">
    <property type="entry name" value="RNase_Z/BN"/>
</dbReference>
<reference evidence="9 12" key="2">
    <citation type="submission" date="2020-08" db="EMBL/GenBank/DDBJ databases">
        <title>Genome public.</title>
        <authorList>
            <person name="Liu C."/>
            <person name="Sun Q."/>
        </authorList>
    </citation>
    <scope>NUCLEOTIDE SEQUENCE [LARGE SCALE GENOMIC DNA]</scope>
    <source>
        <strain evidence="9 12">426_9</strain>
    </source>
</reference>
<feature type="binding site" evidence="8">
    <location>
        <position position="143"/>
    </location>
    <ligand>
        <name>Zn(2+)</name>
        <dbReference type="ChEBI" id="CHEBI:29105"/>
        <label>1</label>
        <note>catalytic</note>
    </ligand>
</feature>
<keyword evidence="7 8" id="KW-0862">Zinc</keyword>
<evidence type="ECO:0000313" key="11">
    <source>
        <dbReference type="Proteomes" id="UP000256321"/>
    </source>
</evidence>
<evidence type="ECO:0000313" key="10">
    <source>
        <dbReference type="EMBL" id="RDU47989.1"/>
    </source>
</evidence>
<dbReference type="Gene3D" id="3.60.15.10">
    <property type="entry name" value="Ribonuclease Z/Hydroxyacylglutathione hydrolase-like"/>
    <property type="match status" value="1"/>
</dbReference>
<evidence type="ECO:0000256" key="7">
    <source>
        <dbReference type="ARBA" id="ARBA00022833"/>
    </source>
</evidence>
<keyword evidence="4 8" id="KW-0479">Metal-binding</keyword>
<evidence type="ECO:0000313" key="12">
    <source>
        <dbReference type="Proteomes" id="UP000629596"/>
    </source>
</evidence>
<comment type="catalytic activity">
    <reaction evidence="8">
        <text>Endonucleolytic cleavage of RNA, removing extra 3' nucleotides from tRNA precursor, generating 3' termini of tRNAs. A 3'-hydroxy group is left at the tRNA terminus and a 5'-phosphoryl group is left at the trailer molecule.</text>
        <dbReference type="EC" id="3.1.26.11"/>
    </reaction>
</comment>
<evidence type="ECO:0000313" key="9">
    <source>
        <dbReference type="EMBL" id="MBC8603279.1"/>
    </source>
</evidence>
<protein>
    <recommendedName>
        <fullName evidence="8">Ribonuclease Z</fullName>
        <shortName evidence="8">RNase Z</shortName>
        <ecNumber evidence="8">3.1.26.11</ecNumber>
    </recommendedName>
    <alternativeName>
        <fullName evidence="8">tRNA 3 endonuclease</fullName>
    </alternativeName>
    <alternativeName>
        <fullName evidence="8">tRNase Z</fullName>
    </alternativeName>
</protein>
<dbReference type="EC" id="3.1.26.11" evidence="8"/>
<keyword evidence="3 8" id="KW-0540">Nuclease</keyword>
<gene>
    <name evidence="8" type="primary">rnz</name>
    <name evidence="10" type="ORF">DWU89_16720</name>
    <name evidence="9" type="ORF">H8784_16320</name>
</gene>
<evidence type="ECO:0000256" key="5">
    <source>
        <dbReference type="ARBA" id="ARBA00022759"/>
    </source>
</evidence>
<feature type="binding site" evidence="8">
    <location>
        <position position="65"/>
    </location>
    <ligand>
        <name>Zn(2+)</name>
        <dbReference type="ChEBI" id="CHEBI:29105"/>
        <label>1</label>
        <note>catalytic</note>
    </ligand>
</feature>
<feature type="binding site" evidence="8">
    <location>
        <position position="63"/>
    </location>
    <ligand>
        <name>Zn(2+)</name>
        <dbReference type="ChEBI" id="CHEBI:29105"/>
        <label>1</label>
        <note>catalytic</note>
    </ligand>
</feature>
<accession>A0A3D8HAH8</accession>
<keyword evidence="5 8" id="KW-0255">Endonuclease</keyword>
<dbReference type="PANTHER" id="PTHR46018">
    <property type="entry name" value="ZINC PHOSPHODIESTERASE ELAC PROTEIN 1"/>
    <property type="match status" value="1"/>
</dbReference>
<dbReference type="NCBIfam" id="TIGR02651">
    <property type="entry name" value="RNase_Z"/>
    <property type="match status" value="1"/>
</dbReference>
<keyword evidence="12" id="KW-1185">Reference proteome</keyword>
<dbReference type="RefSeq" id="WP_115500770.1">
    <property type="nucleotide sequence ID" value="NZ_JACRTI010000052.1"/>
</dbReference>
<dbReference type="PANTHER" id="PTHR46018:SF2">
    <property type="entry name" value="ZINC PHOSPHODIESTERASE ELAC PROTEIN 1"/>
    <property type="match status" value="1"/>
</dbReference>
<dbReference type="GO" id="GO:0042781">
    <property type="term" value="F:3'-tRNA processing endoribonuclease activity"/>
    <property type="evidence" value="ECO:0007669"/>
    <property type="project" value="UniProtKB-UniRule"/>
</dbReference>
<evidence type="ECO:0000256" key="1">
    <source>
        <dbReference type="ARBA" id="ARBA00011738"/>
    </source>
</evidence>
<proteinExistence type="inferred from homology"/>
<dbReference type="InterPro" id="IPR036866">
    <property type="entry name" value="RibonucZ/Hydroxyglut_hydro"/>
</dbReference>
<feature type="active site" description="Proton acceptor" evidence="8">
    <location>
        <position position="67"/>
    </location>
</feature>
<comment type="caution">
    <text evidence="10">The sequence shown here is derived from an EMBL/GenBank/DDBJ whole genome shotgun (WGS) entry which is preliminary data.</text>
</comment>
<feature type="binding site" evidence="8">
    <location>
        <position position="213"/>
    </location>
    <ligand>
        <name>Zn(2+)</name>
        <dbReference type="ChEBI" id="CHEBI:29105"/>
        <label>2</label>
        <note>catalytic</note>
    </ligand>
</feature>
<comment type="function">
    <text evidence="8">Zinc phosphodiesterase, which displays some tRNA 3'-processing endonuclease activity. Probably involved in tRNA maturation, by removing a 3'-trailer from precursor tRNA.</text>
</comment>
<sequence length="304" mass="34253">MADFSINILGCGSALPTTRHLATSQVVDLRDKLYMIDCGEGTQVQMRNMRVRFGRLAHIFISHLHGDHCFGLPGLISTLGMLGRTGELVVHGPKEVETYLRPVMDLFCRGMEFDVRFNTVDTRSHSLVMEDRSLSVWSIPLKHRIPTCGYLFAEKPKEAHIIREMTDFYQVPVRCMKDIKQGQDYVTPEGEVIPNARLTRPAATPKRYAFCSDTAYNRSIIPIIEGVDLLYHEATFAECDLARAKETFHSTARQAAEIARDAQVKRLVIGHYSARYDDLTDLHREAEAVFPGTILGNEGMVIPV</sequence>
<evidence type="ECO:0000256" key="6">
    <source>
        <dbReference type="ARBA" id="ARBA00022801"/>
    </source>
</evidence>
<reference evidence="10 11" key="1">
    <citation type="submission" date="2018-07" db="EMBL/GenBank/DDBJ databases">
        <title>Parabacteroides acidifaciens nov. sp., isolated from human feces.</title>
        <authorList>
            <person name="Wang Y.J."/>
        </authorList>
    </citation>
    <scope>NUCLEOTIDE SEQUENCE [LARGE SCALE GENOMIC DNA]</scope>
    <source>
        <strain evidence="10 11">426-9</strain>
    </source>
</reference>
<feature type="binding site" evidence="8">
    <location>
        <position position="67"/>
    </location>
    <ligand>
        <name>Zn(2+)</name>
        <dbReference type="ChEBI" id="CHEBI:29105"/>
        <label>2</label>
        <note>catalytic</note>
    </ligand>
</feature>
<name>A0A3D8HAH8_9BACT</name>
<comment type="cofactor">
    <cofactor evidence="8">
        <name>Zn(2+)</name>
        <dbReference type="ChEBI" id="CHEBI:29105"/>
    </cofactor>
    <text evidence="8">Binds 2 Zn(2+) ions.</text>
</comment>
<dbReference type="AlphaFoldDB" id="A0A3D8HAH8"/>
<organism evidence="10 11">
    <name type="scientific">Parabacteroides acidifaciens</name>
    <dbReference type="NCBI Taxonomy" id="2290935"/>
    <lineage>
        <taxon>Bacteria</taxon>
        <taxon>Pseudomonadati</taxon>
        <taxon>Bacteroidota</taxon>
        <taxon>Bacteroidia</taxon>
        <taxon>Bacteroidales</taxon>
        <taxon>Tannerellaceae</taxon>
        <taxon>Parabacteroides</taxon>
    </lineage>
</organism>
<comment type="subunit">
    <text evidence="1 8">Homodimer.</text>
</comment>
<evidence type="ECO:0000256" key="2">
    <source>
        <dbReference type="ARBA" id="ARBA00022694"/>
    </source>
</evidence>
<feature type="binding site" evidence="8">
    <location>
        <position position="213"/>
    </location>
    <ligand>
        <name>Zn(2+)</name>
        <dbReference type="ChEBI" id="CHEBI:29105"/>
        <label>1</label>
        <note>catalytic</note>
    </ligand>
</feature>
<dbReference type="EMBL" id="QREV01000052">
    <property type="protein sequence ID" value="RDU47989.1"/>
    <property type="molecule type" value="Genomic_DNA"/>
</dbReference>
<evidence type="ECO:0000256" key="8">
    <source>
        <dbReference type="HAMAP-Rule" id="MF_01818"/>
    </source>
</evidence>
<dbReference type="Proteomes" id="UP000256321">
    <property type="component" value="Unassembled WGS sequence"/>
</dbReference>
<comment type="similarity">
    <text evidence="8">Belongs to the RNase Z family.</text>
</comment>
<dbReference type="HAMAP" id="MF_01818">
    <property type="entry name" value="RNase_Z_BN"/>
    <property type="match status" value="1"/>
</dbReference>
<evidence type="ECO:0000256" key="3">
    <source>
        <dbReference type="ARBA" id="ARBA00022722"/>
    </source>
</evidence>
<dbReference type="NCBIfam" id="NF000801">
    <property type="entry name" value="PRK00055.1-3"/>
    <property type="match status" value="1"/>
</dbReference>